<evidence type="ECO:0000256" key="1">
    <source>
        <dbReference type="SAM" id="Phobius"/>
    </source>
</evidence>
<keyword evidence="1" id="KW-0812">Transmembrane</keyword>
<accession>A0AA96JTQ4</accession>
<sequence>MPRPLKLLSIIFAVVYLALVSIATYCVASHELHHSPINHHSKNTSSHSSLCSWACQVSSKANSSDTTHKALLTLTLFIVGVVYLFFRIPMQATLSPTLARGPPV</sequence>
<reference evidence="2 3" key="1">
    <citation type="submission" date="2023-01" db="EMBL/GenBank/DDBJ databases">
        <title>Cultivation and genomic characterization of new, ubiquitous marine nitrite-oxidizing bacteria from the Nitrospirales.</title>
        <authorList>
            <person name="Mueller A.J."/>
            <person name="Daebeler A."/>
            <person name="Herbold C.W."/>
            <person name="Kirkegaard R.H."/>
            <person name="Daims H."/>
        </authorList>
    </citation>
    <scope>NUCLEOTIDE SEQUENCE [LARGE SCALE GENOMIC DNA]</scope>
    <source>
        <strain evidence="2 3">VA</strain>
    </source>
</reference>
<evidence type="ECO:0000313" key="2">
    <source>
        <dbReference type="EMBL" id="WNM59818.1"/>
    </source>
</evidence>
<dbReference type="EMBL" id="CP116967">
    <property type="protein sequence ID" value="WNM59818.1"/>
    <property type="molecule type" value="Genomic_DNA"/>
</dbReference>
<proteinExistence type="predicted"/>
<dbReference type="RefSeq" id="WP_312646683.1">
    <property type="nucleotide sequence ID" value="NZ_CP116967.1"/>
</dbReference>
<evidence type="ECO:0000313" key="3">
    <source>
        <dbReference type="Proteomes" id="UP001302719"/>
    </source>
</evidence>
<feature type="transmembrane region" description="Helical" evidence="1">
    <location>
        <begin position="70"/>
        <end position="86"/>
    </location>
</feature>
<organism evidence="2 3">
    <name type="scientific">Candidatus Nitrospira allomarina</name>
    <dbReference type="NCBI Taxonomy" id="3020900"/>
    <lineage>
        <taxon>Bacteria</taxon>
        <taxon>Pseudomonadati</taxon>
        <taxon>Nitrospirota</taxon>
        <taxon>Nitrospiria</taxon>
        <taxon>Nitrospirales</taxon>
        <taxon>Nitrospiraceae</taxon>
        <taxon>Nitrospira</taxon>
    </lineage>
</organism>
<dbReference type="Proteomes" id="UP001302719">
    <property type="component" value="Chromosome"/>
</dbReference>
<dbReference type="AlphaFoldDB" id="A0AA96JTQ4"/>
<name>A0AA96JTQ4_9BACT</name>
<dbReference type="KEGG" id="nall:PP769_08700"/>
<protein>
    <submittedName>
        <fullName evidence="2">Uncharacterized protein</fullName>
    </submittedName>
</protein>
<keyword evidence="1" id="KW-1133">Transmembrane helix</keyword>
<keyword evidence="1" id="KW-0472">Membrane</keyword>
<keyword evidence="3" id="KW-1185">Reference proteome</keyword>
<gene>
    <name evidence="2" type="ORF">PP769_08700</name>
</gene>